<evidence type="ECO:0000313" key="3">
    <source>
        <dbReference type="Proteomes" id="UP000292974"/>
    </source>
</evidence>
<accession>A0A7M3DTM7</accession>
<dbReference type="AlphaFoldDB" id="A0A7M3DTM7"/>
<comment type="caution">
    <text evidence="2">The sequence shown here is derived from an EMBL/GenBank/DDBJ whole genome shotgun (WGS) entry which is preliminary data.</text>
</comment>
<feature type="compositionally biased region" description="Basic and acidic residues" evidence="1">
    <location>
        <begin position="15"/>
        <end position="31"/>
    </location>
</feature>
<name>A0A7M3DTM7_RHILE</name>
<dbReference type="RefSeq" id="WP_029875073.1">
    <property type="nucleotide sequence ID" value="NZ_SIOA01000007.1"/>
</dbReference>
<evidence type="ECO:0000313" key="2">
    <source>
        <dbReference type="EMBL" id="TAY52051.1"/>
    </source>
</evidence>
<reference evidence="2 3" key="1">
    <citation type="submission" date="2019-02" db="EMBL/GenBank/DDBJ databases">
        <title>The genomic architecture of introgression among sibling species of bacteria.</title>
        <authorList>
            <person name="Cavassim M.I.A."/>
            <person name="Moeskjaer S."/>
            <person name="Moslemi C."/>
            <person name="Fields B."/>
            <person name="Bachmann A."/>
            <person name="Vilhjalmsson B."/>
            <person name="Schierup M.H."/>
            <person name="Young J.P.W."/>
            <person name="Andersen S.U."/>
        </authorList>
    </citation>
    <scope>NUCLEOTIDE SEQUENCE [LARGE SCALE GENOMIC DNA]</scope>
    <source>
        <strain evidence="2 3">SM135B</strain>
    </source>
</reference>
<organism evidence="2 3">
    <name type="scientific">Rhizobium leguminosarum</name>
    <dbReference type="NCBI Taxonomy" id="384"/>
    <lineage>
        <taxon>Bacteria</taxon>
        <taxon>Pseudomonadati</taxon>
        <taxon>Pseudomonadota</taxon>
        <taxon>Alphaproteobacteria</taxon>
        <taxon>Hyphomicrobiales</taxon>
        <taxon>Rhizobiaceae</taxon>
        <taxon>Rhizobium/Agrobacterium group</taxon>
        <taxon>Rhizobium</taxon>
    </lineage>
</organism>
<sequence>MSSDKLKHPPAFFWKRTESSAERNVGREEQAPRGVDLGQSLARADGGRKMFTMLQCQQPLTGNQAGNQKSMIAAGAFGRCGIS</sequence>
<evidence type="ECO:0000256" key="1">
    <source>
        <dbReference type="SAM" id="MobiDB-lite"/>
    </source>
</evidence>
<feature type="region of interest" description="Disordered" evidence="1">
    <location>
        <begin position="1"/>
        <end position="39"/>
    </location>
</feature>
<gene>
    <name evidence="2" type="ORF">ELH90_10460</name>
</gene>
<dbReference type="Proteomes" id="UP000292974">
    <property type="component" value="Unassembled WGS sequence"/>
</dbReference>
<protein>
    <submittedName>
        <fullName evidence="2">Uncharacterized protein</fullName>
    </submittedName>
</protein>
<dbReference type="EMBL" id="SIOP01000001">
    <property type="protein sequence ID" value="TAY52051.1"/>
    <property type="molecule type" value="Genomic_DNA"/>
</dbReference>
<proteinExistence type="predicted"/>